<evidence type="ECO:0000256" key="1">
    <source>
        <dbReference type="SAM" id="Phobius"/>
    </source>
</evidence>
<evidence type="ECO:0000313" key="2">
    <source>
        <dbReference type="EMBL" id="AOV07855.1"/>
    </source>
</evidence>
<protein>
    <recommendedName>
        <fullName evidence="4">Resolvase HTH domain-containing protein</fullName>
    </recommendedName>
</protein>
<feature type="transmembrane region" description="Helical" evidence="1">
    <location>
        <begin position="6"/>
        <end position="24"/>
    </location>
</feature>
<evidence type="ECO:0000313" key="3">
    <source>
        <dbReference type="Proteomes" id="UP000185746"/>
    </source>
</evidence>
<sequence>MDLPLLLIAFGIIIVIISFFIGHANRIDSDELEKISISLHQETNGLKKRLKALEEELMMSMEPIGTNQQNINRMQPVHEIIVNQILSLNSQGFSIEDIAKRSSLTNEEVIRVLQSRGVR</sequence>
<dbReference type="Proteomes" id="UP000185746">
    <property type="component" value="Chromosome"/>
</dbReference>
<keyword evidence="1" id="KW-0812">Transmembrane</keyword>
<gene>
    <name evidence="2" type="ORF">BI350_10130</name>
</gene>
<name>A0A1D8JGK9_9BACL</name>
<dbReference type="RefSeq" id="WP_075528001.1">
    <property type="nucleotide sequence ID" value="NZ_CP017560.1"/>
</dbReference>
<dbReference type="EMBL" id="CP017560">
    <property type="protein sequence ID" value="AOV07855.1"/>
    <property type="molecule type" value="Genomic_DNA"/>
</dbReference>
<evidence type="ECO:0008006" key="4">
    <source>
        <dbReference type="Google" id="ProtNLM"/>
    </source>
</evidence>
<dbReference type="AlphaFoldDB" id="A0A1D8JGK9"/>
<dbReference type="KEGG" id="surl:BI350_10130"/>
<proteinExistence type="predicted"/>
<keyword evidence="1" id="KW-1133">Transmembrane helix</keyword>
<organism evidence="2 3">
    <name type="scientific">Sporosarcina ureilytica</name>
    <dbReference type="NCBI Taxonomy" id="298596"/>
    <lineage>
        <taxon>Bacteria</taxon>
        <taxon>Bacillati</taxon>
        <taxon>Bacillota</taxon>
        <taxon>Bacilli</taxon>
        <taxon>Bacillales</taxon>
        <taxon>Caryophanaceae</taxon>
        <taxon>Sporosarcina</taxon>
    </lineage>
</organism>
<keyword evidence="1" id="KW-0472">Membrane</keyword>
<keyword evidence="3" id="KW-1185">Reference proteome</keyword>
<accession>A0A1D8JGK9</accession>
<reference evidence="2 3" key="1">
    <citation type="submission" date="2016-09" db="EMBL/GenBank/DDBJ databases">
        <title>Complete genome sequence of the Lysinibacillus sphaericus LMG 22257, a specie of Bacillus with ureolytic activity that can effectively biodeposit calcium carbonate.</title>
        <authorList>
            <person name="Yan W."/>
        </authorList>
    </citation>
    <scope>NUCLEOTIDE SEQUENCE [LARGE SCALE GENOMIC DNA]</scope>
    <source>
        <strain evidence="2 3">LMG 22257</strain>
    </source>
</reference>